<sequence>MPIRSFTISTHDDEKVCRLTSSNPRATFTGTFVEKMFDSTEVVIQTMLNSQCEKGH</sequence>
<evidence type="ECO:0000313" key="1">
    <source>
        <dbReference type="EMBL" id="QQP52453.1"/>
    </source>
</evidence>
<protein>
    <submittedName>
        <fullName evidence="1">LOC101234561</fullName>
    </submittedName>
</protein>
<accession>A0A7T8HLT5</accession>
<dbReference type="AlphaFoldDB" id="A0A7T8HLT5"/>
<dbReference type="Proteomes" id="UP000595437">
    <property type="component" value="Chromosome 3"/>
</dbReference>
<dbReference type="EMBL" id="CP045892">
    <property type="protein sequence ID" value="QQP52453.1"/>
    <property type="molecule type" value="Genomic_DNA"/>
</dbReference>
<name>A0A7T8HLT5_CALRO</name>
<organism evidence="1 2">
    <name type="scientific">Caligus rogercresseyi</name>
    <name type="common">Sea louse</name>
    <dbReference type="NCBI Taxonomy" id="217165"/>
    <lineage>
        <taxon>Eukaryota</taxon>
        <taxon>Metazoa</taxon>
        <taxon>Ecdysozoa</taxon>
        <taxon>Arthropoda</taxon>
        <taxon>Crustacea</taxon>
        <taxon>Multicrustacea</taxon>
        <taxon>Hexanauplia</taxon>
        <taxon>Copepoda</taxon>
        <taxon>Siphonostomatoida</taxon>
        <taxon>Caligidae</taxon>
        <taxon>Caligus</taxon>
    </lineage>
</organism>
<proteinExistence type="predicted"/>
<evidence type="ECO:0000313" key="2">
    <source>
        <dbReference type="Proteomes" id="UP000595437"/>
    </source>
</evidence>
<gene>
    <name evidence="1" type="ORF">FKW44_004612</name>
</gene>
<reference evidence="2" key="1">
    <citation type="submission" date="2021-01" db="EMBL/GenBank/DDBJ databases">
        <title>Caligus Genome Assembly.</title>
        <authorList>
            <person name="Gallardo-Escarate C."/>
        </authorList>
    </citation>
    <scope>NUCLEOTIDE SEQUENCE [LARGE SCALE GENOMIC DNA]</scope>
</reference>
<keyword evidence="2" id="KW-1185">Reference proteome</keyword>